<dbReference type="AlphaFoldDB" id="A0AAW1PAQ6"/>
<gene>
    <name evidence="3" type="ORF">WJX72_004358</name>
</gene>
<evidence type="ECO:0000313" key="3">
    <source>
        <dbReference type="EMBL" id="KAK9806835.1"/>
    </source>
</evidence>
<dbReference type="PANTHER" id="PTHR23159">
    <property type="entry name" value="CENTROSOMAL PROTEIN 2"/>
    <property type="match status" value="1"/>
</dbReference>
<proteinExistence type="predicted"/>
<name>A0AAW1PAQ6_9CHLO</name>
<evidence type="ECO:0000256" key="2">
    <source>
        <dbReference type="SAM" id="MobiDB-lite"/>
    </source>
</evidence>
<dbReference type="EMBL" id="JALJOR010000013">
    <property type="protein sequence ID" value="KAK9806835.1"/>
    <property type="molecule type" value="Genomic_DNA"/>
</dbReference>
<feature type="compositionally biased region" description="Low complexity" evidence="2">
    <location>
        <begin position="380"/>
        <end position="391"/>
    </location>
</feature>
<keyword evidence="1" id="KW-0175">Coiled coil</keyword>
<sequence length="590" mass="64578">MKLKMRPNNGSGSWYQPATVTPTNAPGCEHKGTSHSLQDQLATAYADIGRLQEERTALRADARALAEAQHAEVQRSEERNAQLTKELGEMHGILQEMRKALETTADENNRLREEVRRSEGMRDELNTCRRQLDELQKRVRSAETRAASADLVSQSAEATIAEVQGAREAAQLQAEQHSVGIARLRGQLDAAKRQLDAAQRQLEDRTADKDRQLKEKQARIDKLLLDLRQVQFQCDAAEARADAAQVFEDKARRLESEVEEERRARAAAEASARAKRKMLNELSQEAAALREAAGDHAREMGEMRIAADRAQCFLDQERGMRGTLNDALRRAENSLKKMLHLNQSMVDSFTRHHPQPILQVHNVGCSPDTSVHLLRPPSPRGMSPPRSRGISLGSPARRPWMSSHRAVSPDILSIDDCGVTHLHLGTGPTLTTVYSQPLPSADAAHKMARVRRRQAGAAAGMTGTAGAARTSKAANASTAAASSKAHRAPTKASMAKTRLPTSRAAGSQTRAQLEAVITSLEDELSILDLRYADLLRAAGARPGSSSSAEAEPDAQQEGVAQSTARVLEAMQRKGQQIRQLREYCALLPVA</sequence>
<keyword evidence="4" id="KW-1185">Reference proteome</keyword>
<accession>A0AAW1PAQ6</accession>
<comment type="caution">
    <text evidence="3">The sequence shown here is derived from an EMBL/GenBank/DDBJ whole genome shotgun (WGS) entry which is preliminary data.</text>
</comment>
<feature type="region of interest" description="Disordered" evidence="2">
    <location>
        <begin position="540"/>
        <end position="561"/>
    </location>
</feature>
<feature type="region of interest" description="Disordered" evidence="2">
    <location>
        <begin position="462"/>
        <end position="507"/>
    </location>
</feature>
<evidence type="ECO:0000313" key="4">
    <source>
        <dbReference type="Proteomes" id="UP001489004"/>
    </source>
</evidence>
<evidence type="ECO:0000256" key="1">
    <source>
        <dbReference type="SAM" id="Coils"/>
    </source>
</evidence>
<dbReference type="PANTHER" id="PTHR23159:SF31">
    <property type="entry name" value="CENTROSOME-ASSOCIATED PROTEIN CEP250 ISOFORM X1"/>
    <property type="match status" value="1"/>
</dbReference>
<protein>
    <submittedName>
        <fullName evidence="3">Uncharacterized protein</fullName>
    </submittedName>
</protein>
<feature type="coiled-coil region" evidence="1">
    <location>
        <begin position="181"/>
        <end position="299"/>
    </location>
</feature>
<feature type="coiled-coil region" evidence="1">
    <location>
        <begin position="48"/>
        <end position="152"/>
    </location>
</feature>
<organism evidence="3 4">
    <name type="scientific">[Myrmecia] bisecta</name>
    <dbReference type="NCBI Taxonomy" id="41462"/>
    <lineage>
        <taxon>Eukaryota</taxon>
        <taxon>Viridiplantae</taxon>
        <taxon>Chlorophyta</taxon>
        <taxon>core chlorophytes</taxon>
        <taxon>Trebouxiophyceae</taxon>
        <taxon>Trebouxiales</taxon>
        <taxon>Trebouxiaceae</taxon>
        <taxon>Myrmecia</taxon>
    </lineage>
</organism>
<reference evidence="3 4" key="1">
    <citation type="journal article" date="2024" name="Nat. Commun.">
        <title>Phylogenomics reveals the evolutionary origins of lichenization in chlorophyte algae.</title>
        <authorList>
            <person name="Puginier C."/>
            <person name="Libourel C."/>
            <person name="Otte J."/>
            <person name="Skaloud P."/>
            <person name="Haon M."/>
            <person name="Grisel S."/>
            <person name="Petersen M."/>
            <person name="Berrin J.G."/>
            <person name="Delaux P.M."/>
            <person name="Dal Grande F."/>
            <person name="Keller J."/>
        </authorList>
    </citation>
    <scope>NUCLEOTIDE SEQUENCE [LARGE SCALE GENOMIC DNA]</scope>
    <source>
        <strain evidence="3 4">SAG 2043</strain>
    </source>
</reference>
<feature type="compositionally biased region" description="Low complexity" evidence="2">
    <location>
        <begin position="540"/>
        <end position="549"/>
    </location>
</feature>
<dbReference type="Proteomes" id="UP001489004">
    <property type="component" value="Unassembled WGS sequence"/>
</dbReference>
<feature type="compositionally biased region" description="Low complexity" evidence="2">
    <location>
        <begin position="462"/>
        <end position="483"/>
    </location>
</feature>
<feature type="region of interest" description="Disordered" evidence="2">
    <location>
        <begin position="375"/>
        <end position="401"/>
    </location>
</feature>